<name>A0A2R4ALP2_9CAUD</name>
<reference evidence="2 3" key="1">
    <citation type="submission" date="2017-12" db="EMBL/GenBank/DDBJ databases">
        <title>Genomic characterization of T5-related Aeromonas hydrophila phages AhSzq-1 and AhSzw-1 and proposal to be two new species.</title>
        <authorList>
            <person name="Chen L."/>
            <person name="Yuan S."/>
            <person name="Ma Y."/>
        </authorList>
    </citation>
    <scope>NUCLEOTIDE SEQUENCE [LARGE SCALE GENOMIC DNA]</scope>
    <source>
        <strain evidence="2">Seawater</strain>
    </source>
</reference>
<evidence type="ECO:0000313" key="2">
    <source>
        <dbReference type="EMBL" id="AVR75955.1"/>
    </source>
</evidence>
<protein>
    <submittedName>
        <fullName evidence="2">Ribonucleoside-diphosphate reductase alpha chain</fullName>
    </submittedName>
</protein>
<feature type="domain" description="Ribonucleotide reductase large subunit N-terminal" evidence="1">
    <location>
        <begin position="63"/>
        <end position="143"/>
    </location>
</feature>
<dbReference type="SUPFAM" id="SSF48168">
    <property type="entry name" value="R1 subunit of ribonucleotide reductase, N-terminal domain"/>
    <property type="match status" value="1"/>
</dbReference>
<evidence type="ECO:0000259" key="1">
    <source>
        <dbReference type="Pfam" id="PF00317"/>
    </source>
</evidence>
<accession>A0A2R4ALP2</accession>
<dbReference type="InterPro" id="IPR013509">
    <property type="entry name" value="RNR_lsu_N"/>
</dbReference>
<dbReference type="PANTHER" id="PTHR11573">
    <property type="entry name" value="RIBONUCLEOSIDE-DIPHOSPHATE REDUCTASE LARGE CHAIN"/>
    <property type="match status" value="1"/>
</dbReference>
<proteinExistence type="predicted"/>
<dbReference type="Gene3D" id="3.20.70.20">
    <property type="match status" value="1"/>
</dbReference>
<keyword evidence="3" id="KW-1185">Reference proteome</keyword>
<dbReference type="GO" id="GO:0009263">
    <property type="term" value="P:deoxyribonucleotide biosynthetic process"/>
    <property type="evidence" value="ECO:0007669"/>
    <property type="project" value="InterPro"/>
</dbReference>
<sequence length="196" mass="21976">MPAKKLYLAQLRKAVHGQYNPPNLLAFVKHMESTNKWQHFSTMYSLDEMCAFAAHIDHSRDELFTYGGLKQCADKYLLKDINTQSILETPQFMYMGMCMATGVDAQGRRNDWTIQELLDLYDEFSLQKVNVPTPPLLGLRTHDRGFASCCLIQAGDSIDSLDVANSVIFKMTAARAGIGWIGTTRSVGDPVRDGSF</sequence>
<dbReference type="Proteomes" id="UP000244741">
    <property type="component" value="Segment"/>
</dbReference>
<evidence type="ECO:0000313" key="3">
    <source>
        <dbReference type="Proteomes" id="UP000244741"/>
    </source>
</evidence>
<dbReference type="InterPro" id="IPR008926">
    <property type="entry name" value="RNR_R1-su_N"/>
</dbReference>
<gene>
    <name evidence="2" type="ORF">AhSzq1_62</name>
</gene>
<dbReference type="Pfam" id="PF00317">
    <property type="entry name" value="Ribonuc_red_lgN"/>
    <property type="match status" value="1"/>
</dbReference>
<organism evidence="2 3">
    <name type="scientific">Aeromonas phage AhSzq-1</name>
    <dbReference type="NCBI Taxonomy" id="2138298"/>
    <lineage>
        <taxon>Viruses</taxon>
        <taxon>Duplodnaviria</taxon>
        <taxon>Heunggongvirae</taxon>
        <taxon>Uroviricota</taxon>
        <taxon>Caudoviricetes</taxon>
        <taxon>Demerecviridae</taxon>
        <taxon>Shenzhenvirus</taxon>
        <taxon>Shenzhenvirus AhSzq1</taxon>
    </lineage>
</organism>
<dbReference type="InterPro" id="IPR039718">
    <property type="entry name" value="Rrm1"/>
</dbReference>
<dbReference type="EMBL" id="MG676224">
    <property type="protein sequence ID" value="AVR75955.1"/>
    <property type="molecule type" value="Genomic_DNA"/>
</dbReference>
<dbReference type="PANTHER" id="PTHR11573:SF6">
    <property type="entry name" value="RIBONUCLEOSIDE-DIPHOSPHATE REDUCTASE LARGE SUBUNIT"/>
    <property type="match status" value="1"/>
</dbReference>
<dbReference type="GO" id="GO:0005524">
    <property type="term" value="F:ATP binding"/>
    <property type="evidence" value="ECO:0007669"/>
    <property type="project" value="InterPro"/>
</dbReference>
<dbReference type="GO" id="GO:0004748">
    <property type="term" value="F:ribonucleoside-diphosphate reductase activity, thioredoxin disulfide as acceptor"/>
    <property type="evidence" value="ECO:0007669"/>
    <property type="project" value="InterPro"/>
</dbReference>